<name>A0A9X2E607_9NOCA</name>
<feature type="compositionally biased region" description="Basic and acidic residues" evidence="1">
    <location>
        <begin position="203"/>
        <end position="223"/>
    </location>
</feature>
<gene>
    <name evidence="2" type="ORF">NDR86_01840</name>
</gene>
<dbReference type="EMBL" id="JAMRXG010000001">
    <property type="protein sequence ID" value="MCM6772213.1"/>
    <property type="molecule type" value="Genomic_DNA"/>
</dbReference>
<keyword evidence="3" id="KW-1185">Reference proteome</keyword>
<dbReference type="RefSeq" id="WP_251909082.1">
    <property type="nucleotide sequence ID" value="NZ_JAMRXG010000001.1"/>
</dbReference>
<evidence type="ECO:0000313" key="2">
    <source>
        <dbReference type="EMBL" id="MCM6772213.1"/>
    </source>
</evidence>
<feature type="compositionally biased region" description="Polar residues" evidence="1">
    <location>
        <begin position="182"/>
        <end position="191"/>
    </location>
</feature>
<accession>A0A9X2E607</accession>
<dbReference type="AlphaFoldDB" id="A0A9X2E607"/>
<reference evidence="2" key="1">
    <citation type="submission" date="2022-06" db="EMBL/GenBank/DDBJ databases">
        <title>Novel species in genus nocardia.</title>
        <authorList>
            <person name="Li F."/>
        </authorList>
    </citation>
    <scope>NUCLEOTIDE SEQUENCE</scope>
    <source>
        <strain evidence="2">CDC141</strain>
    </source>
</reference>
<sequence length="316" mass="34815">MTFVPLPNCERQPVPAPPGGPYRTQRSFNVDDGTYETVTLDLNGRVVHVRDGVIELQADDSRLDTFTFRWFDPATCRTTGYGQGTEITTKDKLVESHSVRIDTTGRITEYEYVQKRVDDDSGVQHFVIDTTTKVTQPDGHSKSDRMVDDWGNGRTQIKEHYEEGRLTDRSAYSVDRPGNPAAGNQSSTTIHYNEDGGATIRTQSRDEHGTPHDTTTRVDKHGNPIESPLADDDPAPRPAQPNPLATGEDEPLETPEFRALAENALAEKPVAVLDEAVRATPRASVRIGNVAVPNTSGMISHDDVLAHVLDGLYPDM</sequence>
<feature type="region of interest" description="Disordered" evidence="1">
    <location>
        <begin position="1"/>
        <end position="23"/>
    </location>
</feature>
<proteinExistence type="predicted"/>
<dbReference type="Proteomes" id="UP001139157">
    <property type="component" value="Unassembled WGS sequence"/>
</dbReference>
<comment type="caution">
    <text evidence="2">The sequence shown here is derived from an EMBL/GenBank/DDBJ whole genome shotgun (WGS) entry which is preliminary data.</text>
</comment>
<feature type="compositionally biased region" description="Basic and acidic residues" evidence="1">
    <location>
        <begin position="159"/>
        <end position="168"/>
    </location>
</feature>
<feature type="region of interest" description="Disordered" evidence="1">
    <location>
        <begin position="159"/>
        <end position="251"/>
    </location>
</feature>
<organism evidence="2 3">
    <name type="scientific">Nocardia pulmonis</name>
    <dbReference type="NCBI Taxonomy" id="2951408"/>
    <lineage>
        <taxon>Bacteria</taxon>
        <taxon>Bacillati</taxon>
        <taxon>Actinomycetota</taxon>
        <taxon>Actinomycetes</taxon>
        <taxon>Mycobacteriales</taxon>
        <taxon>Nocardiaceae</taxon>
        <taxon>Nocardia</taxon>
    </lineage>
</organism>
<evidence type="ECO:0000256" key="1">
    <source>
        <dbReference type="SAM" id="MobiDB-lite"/>
    </source>
</evidence>
<evidence type="ECO:0000313" key="3">
    <source>
        <dbReference type="Proteomes" id="UP001139157"/>
    </source>
</evidence>
<protein>
    <submittedName>
        <fullName evidence="2">Uncharacterized protein</fullName>
    </submittedName>
</protein>